<reference key="2">
    <citation type="submission" date="2011-11" db="EMBL/GenBank/DDBJ databases">
        <authorList>
            <person name="Shin S.H."/>
            <person name="Kim S."/>
            <person name="Kim J.Y."/>
        </authorList>
    </citation>
    <scope>NUCLEOTIDE SEQUENCE</scope>
    <source>
        <strain>HPL-003</strain>
    </source>
</reference>
<dbReference type="EMBL" id="CP003107">
    <property type="protein sequence ID" value="AET57224.1"/>
    <property type="molecule type" value="Genomic_DNA"/>
</dbReference>
<reference evidence="1 2" key="3">
    <citation type="journal article" date="2012" name="J. Bacteriol.">
        <title>Genome Sequence of Paenibacillus terrae HPL-003, a Xylanase-Producing Bacterium Isolated from Soil Found in Forest Residue.</title>
        <authorList>
            <person name="Shin S.H."/>
            <person name="Kim S."/>
            <person name="Kim J.Y."/>
            <person name="Song H.Y."/>
            <person name="Cho S.J."/>
            <person name="Kim D.R."/>
            <person name="Lee K.I."/>
            <person name="Lim H.K."/>
            <person name="Park N.J."/>
            <person name="Hwang I.T."/>
            <person name="Yang K.S."/>
        </authorList>
    </citation>
    <scope>NUCLEOTIDE SEQUENCE [LARGE SCALE GENOMIC DNA]</scope>
    <source>
        <strain evidence="1 2">HPL-003</strain>
    </source>
</reference>
<protein>
    <submittedName>
        <fullName evidence="1">Uncharacterized protein</fullName>
    </submittedName>
</protein>
<gene>
    <name evidence="1" type="ordered locus">HPL003_02215</name>
</gene>
<dbReference type="Proteomes" id="UP000005876">
    <property type="component" value="Chromosome"/>
</dbReference>
<proteinExistence type="predicted"/>
<evidence type="ECO:0000313" key="2">
    <source>
        <dbReference type="Proteomes" id="UP000005876"/>
    </source>
</evidence>
<reference evidence="2" key="1">
    <citation type="submission" date="2011-11" db="EMBL/GenBank/DDBJ databases">
        <title>Complete sequence of Paenibacillus terrae HPL-003.</title>
        <authorList>
            <person name="Shin S.H."/>
            <person name="Kim S."/>
            <person name="Kim J.Y."/>
        </authorList>
    </citation>
    <scope>NUCLEOTIDE SEQUENCE [LARGE SCALE GENOMIC DNA]</scope>
    <source>
        <strain evidence="2">HPL-003</strain>
    </source>
</reference>
<dbReference type="KEGG" id="pta:HPL003_02215"/>
<sequence length="150" mass="17235">MNPAVSRKIKRTLKFNHLRPVPGNLPLKKSRFCSWPHIKGNPVMKRIKFDEITIVQCLVRVDRNAKILHMLLSQHPKSWRVWILTLFRLASVIMQACAVLWRWGSKLYKVEHKRGNLHNVTAKNGGCPLSDAGSLWPNQEAWCSVSCPFG</sequence>
<dbReference type="HOGENOM" id="CLU_1738742_0_0_9"/>
<accession>G7VZI2</accession>
<name>G7VZI2_PAETH</name>
<dbReference type="AlphaFoldDB" id="G7VZI2"/>
<organism evidence="1 2">
    <name type="scientific">Paenibacillus terrae (strain HPL-003)</name>
    <dbReference type="NCBI Taxonomy" id="985665"/>
    <lineage>
        <taxon>Bacteria</taxon>
        <taxon>Bacillati</taxon>
        <taxon>Bacillota</taxon>
        <taxon>Bacilli</taxon>
        <taxon>Bacillales</taxon>
        <taxon>Paenibacillaceae</taxon>
        <taxon>Paenibacillus</taxon>
    </lineage>
</organism>
<evidence type="ECO:0000313" key="1">
    <source>
        <dbReference type="EMBL" id="AET57224.1"/>
    </source>
</evidence>